<organism evidence="10 11">
    <name type="scientific">Mycolicibacterium anyangense</name>
    <dbReference type="NCBI Taxonomy" id="1431246"/>
    <lineage>
        <taxon>Bacteria</taxon>
        <taxon>Bacillati</taxon>
        <taxon>Actinomycetota</taxon>
        <taxon>Actinomycetes</taxon>
        <taxon>Mycobacteriales</taxon>
        <taxon>Mycobacteriaceae</taxon>
        <taxon>Mycolicibacterium</taxon>
    </lineage>
</organism>
<dbReference type="Pfam" id="PF00903">
    <property type="entry name" value="Glyoxalase"/>
    <property type="match status" value="1"/>
</dbReference>
<evidence type="ECO:0000256" key="2">
    <source>
        <dbReference type="ARBA" id="ARBA00008784"/>
    </source>
</evidence>
<name>A0A6N4WDM5_9MYCO</name>
<protein>
    <recommendedName>
        <fullName evidence="9">VOC domain-containing protein</fullName>
    </recommendedName>
</protein>
<evidence type="ECO:0000256" key="8">
    <source>
        <dbReference type="RuleBase" id="RU000683"/>
    </source>
</evidence>
<dbReference type="GO" id="GO:0004462">
    <property type="term" value="F:lactoylglutathione lyase activity"/>
    <property type="evidence" value="ECO:0007669"/>
    <property type="project" value="InterPro"/>
</dbReference>
<feature type="domain" description="VOC" evidence="9">
    <location>
        <begin position="5"/>
        <end position="144"/>
    </location>
</feature>
<evidence type="ECO:0000256" key="3">
    <source>
        <dbReference type="ARBA" id="ARBA00022723"/>
    </source>
</evidence>
<dbReference type="EMBL" id="AP022620">
    <property type="protein sequence ID" value="BBZ78618.1"/>
    <property type="molecule type" value="Genomic_DNA"/>
</dbReference>
<evidence type="ECO:0000313" key="11">
    <source>
        <dbReference type="Proteomes" id="UP000467249"/>
    </source>
</evidence>
<dbReference type="Gene3D" id="3.10.180.10">
    <property type="entry name" value="2,3-Dihydroxybiphenyl 1,2-Dioxygenase, domain 1"/>
    <property type="match status" value="1"/>
</dbReference>
<evidence type="ECO:0000256" key="5">
    <source>
        <dbReference type="ARBA" id="ARBA00022964"/>
    </source>
</evidence>
<keyword evidence="11" id="KW-1185">Reference proteome</keyword>
<keyword evidence="3" id="KW-0479">Metal-binding</keyword>
<keyword evidence="7 8" id="KW-0408">Iron</keyword>
<sequence length="198" mass="22322">MEAEMFHHVAIAVKDVDKAHEFYTKAMGFELRKVVKRQAPDGGWTKHIFYSNGDEDGFFAIWDLRGLKDAGLQDEDWKGGLSVGVGLPYWVNHLAFDCHDIGQLEAHKQRWLDLGYHAVEVKHEFIHSIYTRDPDGTLVEFTFDTAPLTLEDKLEAIELMADNTPASVPEYEGIVHKSPNAKARKQAERDIDSAAAAI</sequence>
<dbReference type="PANTHER" id="PTHR21366:SF14">
    <property type="entry name" value="GLYOXALASE DOMAIN-CONTAINING PROTEIN 5"/>
    <property type="match status" value="1"/>
</dbReference>
<dbReference type="GO" id="GO:0008198">
    <property type="term" value="F:ferrous iron binding"/>
    <property type="evidence" value="ECO:0007669"/>
    <property type="project" value="InterPro"/>
</dbReference>
<dbReference type="PROSITE" id="PS51819">
    <property type="entry name" value="VOC"/>
    <property type="match status" value="1"/>
</dbReference>
<evidence type="ECO:0000256" key="6">
    <source>
        <dbReference type="ARBA" id="ARBA00023002"/>
    </source>
</evidence>
<dbReference type="GO" id="GO:0051213">
    <property type="term" value="F:dioxygenase activity"/>
    <property type="evidence" value="ECO:0007669"/>
    <property type="project" value="UniProtKB-KW"/>
</dbReference>
<evidence type="ECO:0000313" key="10">
    <source>
        <dbReference type="EMBL" id="BBZ78618.1"/>
    </source>
</evidence>
<dbReference type="PANTHER" id="PTHR21366">
    <property type="entry name" value="GLYOXALASE FAMILY PROTEIN"/>
    <property type="match status" value="1"/>
</dbReference>
<dbReference type="PROSITE" id="PS00934">
    <property type="entry name" value="GLYOXALASE_I_1"/>
    <property type="match status" value="1"/>
</dbReference>
<evidence type="ECO:0000259" key="9">
    <source>
        <dbReference type="PROSITE" id="PS51819"/>
    </source>
</evidence>
<dbReference type="SUPFAM" id="SSF54593">
    <property type="entry name" value="Glyoxalase/Bleomycin resistance protein/Dihydroxybiphenyl dioxygenase"/>
    <property type="match status" value="1"/>
</dbReference>
<comment type="cofactor">
    <cofactor evidence="1 8">
        <name>Fe(2+)</name>
        <dbReference type="ChEBI" id="CHEBI:29033"/>
    </cofactor>
</comment>
<dbReference type="InterPro" id="IPR029068">
    <property type="entry name" value="Glyas_Bleomycin-R_OHBP_Dase"/>
</dbReference>
<dbReference type="RefSeq" id="WP_220098512.1">
    <property type="nucleotide sequence ID" value="NZ_AP022620.1"/>
</dbReference>
<keyword evidence="4 8" id="KW-0058">Aromatic hydrocarbons catabolism</keyword>
<evidence type="ECO:0000256" key="7">
    <source>
        <dbReference type="ARBA" id="ARBA00023004"/>
    </source>
</evidence>
<proteinExistence type="inferred from homology"/>
<dbReference type="PROSITE" id="PS00082">
    <property type="entry name" value="EXTRADIOL_DIOXYGENAS"/>
    <property type="match status" value="1"/>
</dbReference>
<dbReference type="Proteomes" id="UP000467249">
    <property type="component" value="Chromosome"/>
</dbReference>
<accession>A0A6N4WDM5</accession>
<dbReference type="KEGG" id="many:MANY_39550"/>
<dbReference type="InterPro" id="IPR037523">
    <property type="entry name" value="VOC_core"/>
</dbReference>
<comment type="similarity">
    <text evidence="2 8">Belongs to the extradiol ring-cleavage dioxygenase family.</text>
</comment>
<dbReference type="AlphaFoldDB" id="A0A6N4WDM5"/>
<dbReference type="InterPro" id="IPR018146">
    <property type="entry name" value="Glyoxalase_1_CS"/>
</dbReference>
<evidence type="ECO:0000256" key="4">
    <source>
        <dbReference type="ARBA" id="ARBA00022797"/>
    </source>
</evidence>
<reference evidence="10 11" key="1">
    <citation type="journal article" date="2019" name="Emerg. Microbes Infect.">
        <title>Comprehensive subspecies identification of 175 nontuberculous mycobacteria species based on 7547 genomic profiles.</title>
        <authorList>
            <person name="Matsumoto Y."/>
            <person name="Kinjo T."/>
            <person name="Motooka D."/>
            <person name="Nabeya D."/>
            <person name="Jung N."/>
            <person name="Uechi K."/>
            <person name="Horii T."/>
            <person name="Iida T."/>
            <person name="Fujita J."/>
            <person name="Nakamura S."/>
        </authorList>
    </citation>
    <scope>NUCLEOTIDE SEQUENCE [LARGE SCALE GENOMIC DNA]</scope>
    <source>
        <strain evidence="10 11">JCM 30275</strain>
    </source>
</reference>
<dbReference type="InterPro" id="IPR050383">
    <property type="entry name" value="GlyoxalaseI/FosfomycinResist"/>
</dbReference>
<evidence type="ECO:0000256" key="1">
    <source>
        <dbReference type="ARBA" id="ARBA00001954"/>
    </source>
</evidence>
<gene>
    <name evidence="10" type="ORF">MANY_39550</name>
</gene>
<dbReference type="InterPro" id="IPR004360">
    <property type="entry name" value="Glyas_Fos-R_dOase_dom"/>
</dbReference>
<dbReference type="InterPro" id="IPR000486">
    <property type="entry name" value="Xdiol_ring_cleave_dOase_1/2"/>
</dbReference>
<keyword evidence="5 8" id="KW-0223">Dioxygenase</keyword>
<keyword evidence="6 8" id="KW-0560">Oxidoreductase</keyword>